<evidence type="ECO:0000256" key="5">
    <source>
        <dbReference type="ARBA" id="ARBA00022692"/>
    </source>
</evidence>
<keyword evidence="5 8" id="KW-0812">Transmembrane</keyword>
<keyword evidence="6 8" id="KW-1133">Transmembrane helix</keyword>
<evidence type="ECO:0000256" key="7">
    <source>
        <dbReference type="ARBA" id="ARBA00023136"/>
    </source>
</evidence>
<keyword evidence="10" id="KW-1185">Reference proteome</keyword>
<dbReference type="PANTHER" id="PTHR34702:SF1">
    <property type="entry name" value="NA(+)_H(+) ANTIPORTER SUBUNIT F"/>
    <property type="match status" value="1"/>
</dbReference>
<evidence type="ECO:0000313" key="9">
    <source>
        <dbReference type="EMBL" id="MDO3383738.1"/>
    </source>
</evidence>
<comment type="caution">
    <text evidence="9">The sequence shown here is derived from an EMBL/GenBank/DDBJ whole genome shotgun (WGS) entry which is preliminary data.</text>
</comment>
<evidence type="ECO:0000256" key="3">
    <source>
        <dbReference type="ARBA" id="ARBA00022448"/>
    </source>
</evidence>
<dbReference type="PANTHER" id="PTHR34702">
    <property type="entry name" value="NA(+)/H(+) ANTIPORTER SUBUNIT F1"/>
    <property type="match status" value="1"/>
</dbReference>
<dbReference type="InterPro" id="IPR007208">
    <property type="entry name" value="MrpF/PhaF-like"/>
</dbReference>
<comment type="subcellular location">
    <subcellularLocation>
        <location evidence="1">Cell membrane</location>
        <topology evidence="1">Multi-pass membrane protein</topology>
    </subcellularLocation>
</comment>
<evidence type="ECO:0000256" key="4">
    <source>
        <dbReference type="ARBA" id="ARBA00022475"/>
    </source>
</evidence>
<name>A0ABT8TK50_9GAMM</name>
<comment type="similarity">
    <text evidence="2">Belongs to the CPA3 antiporters (TC 2.A.63) subunit F family.</text>
</comment>
<dbReference type="RefSeq" id="WP_302714703.1">
    <property type="nucleotide sequence ID" value="NZ_JAULRT010000062.1"/>
</dbReference>
<keyword evidence="7 8" id="KW-0472">Membrane</keyword>
<dbReference type="Proteomes" id="UP001168380">
    <property type="component" value="Unassembled WGS sequence"/>
</dbReference>
<reference evidence="9" key="1">
    <citation type="submission" date="2023-07" db="EMBL/GenBank/DDBJ databases">
        <title>Gilvimarinus algae sp. nov., isolated from the surface of Kelp.</title>
        <authorList>
            <person name="Sun Y.Y."/>
            <person name="Gong Y."/>
            <person name="Du Z.J."/>
        </authorList>
    </citation>
    <scope>NUCLEOTIDE SEQUENCE</scope>
    <source>
        <strain evidence="9">SDUM040014</strain>
    </source>
</reference>
<dbReference type="EMBL" id="JAULRT010000062">
    <property type="protein sequence ID" value="MDO3383738.1"/>
    <property type="molecule type" value="Genomic_DNA"/>
</dbReference>
<feature type="transmembrane region" description="Helical" evidence="8">
    <location>
        <begin position="55"/>
        <end position="77"/>
    </location>
</feature>
<sequence length="83" mass="8608">MNLLIALLLLTLIPGLWRVWHGPTKTDRLLAMQLFATTGTAALLMLSASGDRDSLVAVALVLAVLAAVMSAALVQLLRGGGNG</sequence>
<evidence type="ECO:0000256" key="8">
    <source>
        <dbReference type="SAM" id="Phobius"/>
    </source>
</evidence>
<evidence type="ECO:0000256" key="2">
    <source>
        <dbReference type="ARBA" id="ARBA00009212"/>
    </source>
</evidence>
<evidence type="ECO:0000313" key="10">
    <source>
        <dbReference type="Proteomes" id="UP001168380"/>
    </source>
</evidence>
<keyword evidence="4" id="KW-1003">Cell membrane</keyword>
<dbReference type="Pfam" id="PF04066">
    <property type="entry name" value="MrpF_PhaF"/>
    <property type="match status" value="1"/>
</dbReference>
<keyword evidence="3" id="KW-0813">Transport</keyword>
<accession>A0ABT8TK50</accession>
<proteinExistence type="inferred from homology"/>
<protein>
    <submittedName>
        <fullName evidence="9">Monovalent cation/H+ antiporter complex subunit F</fullName>
    </submittedName>
</protein>
<feature type="transmembrane region" description="Helical" evidence="8">
    <location>
        <begin position="28"/>
        <end position="48"/>
    </location>
</feature>
<evidence type="ECO:0000256" key="6">
    <source>
        <dbReference type="ARBA" id="ARBA00022989"/>
    </source>
</evidence>
<gene>
    <name evidence="9" type="ORF">QWI16_16265</name>
</gene>
<organism evidence="9 10">
    <name type="scientific">Gilvimarinus algae</name>
    <dbReference type="NCBI Taxonomy" id="3058037"/>
    <lineage>
        <taxon>Bacteria</taxon>
        <taxon>Pseudomonadati</taxon>
        <taxon>Pseudomonadota</taxon>
        <taxon>Gammaproteobacteria</taxon>
        <taxon>Cellvibrionales</taxon>
        <taxon>Cellvibrionaceae</taxon>
        <taxon>Gilvimarinus</taxon>
    </lineage>
</organism>
<evidence type="ECO:0000256" key="1">
    <source>
        <dbReference type="ARBA" id="ARBA00004651"/>
    </source>
</evidence>